<evidence type="ECO:0000313" key="3">
    <source>
        <dbReference type="Proteomes" id="UP000434172"/>
    </source>
</evidence>
<organism evidence="2 3">
    <name type="scientific">Colletotrichum asianum</name>
    <dbReference type="NCBI Taxonomy" id="702518"/>
    <lineage>
        <taxon>Eukaryota</taxon>
        <taxon>Fungi</taxon>
        <taxon>Dikarya</taxon>
        <taxon>Ascomycota</taxon>
        <taxon>Pezizomycotina</taxon>
        <taxon>Sordariomycetes</taxon>
        <taxon>Hypocreomycetidae</taxon>
        <taxon>Glomerellales</taxon>
        <taxon>Glomerellaceae</taxon>
        <taxon>Colletotrichum</taxon>
        <taxon>Colletotrichum gloeosporioides species complex</taxon>
    </lineage>
</organism>
<sequence length="260" mass="28242">MLWTHGNHTHRPTASCATVAVTSSRPPSRHLPFPPALPPHQIKAKPPTWITSATDTYLGLARLPGHDPSSSQRLTLLALVDLPALSNPVQPNAARCRLPLHLAARASSRRMVAADMPPVCAPGAVPSRHMTAHAATRRMEQPLRSLPSPAVVHVRHMLWEGPGLDGKDAHTTMNWDKFCPSFTLSDHLRSHTPACLTKTGRVRFVGATGPCRPVSCPWSLVALTHLNDAKKEKKKTTTFFLPPPPPPPSGPRGTHDPRPL</sequence>
<gene>
    <name evidence="2" type="ORF">GQ607_015870</name>
</gene>
<protein>
    <submittedName>
        <fullName evidence="2">Uncharacterized protein</fullName>
    </submittedName>
</protein>
<keyword evidence="3" id="KW-1185">Reference proteome</keyword>
<reference evidence="2 3" key="1">
    <citation type="submission" date="2019-12" db="EMBL/GenBank/DDBJ databases">
        <title>A genome sequence resource for the geographically widespread anthracnose pathogen Colletotrichum asianum.</title>
        <authorList>
            <person name="Meng Y."/>
        </authorList>
    </citation>
    <scope>NUCLEOTIDE SEQUENCE [LARGE SCALE GENOMIC DNA]</scope>
    <source>
        <strain evidence="2 3">ICMP 18580</strain>
    </source>
</reference>
<comment type="caution">
    <text evidence="2">The sequence shown here is derived from an EMBL/GenBank/DDBJ whole genome shotgun (WGS) entry which is preliminary data.</text>
</comment>
<dbReference type="Proteomes" id="UP000434172">
    <property type="component" value="Unassembled WGS sequence"/>
</dbReference>
<evidence type="ECO:0000313" key="2">
    <source>
        <dbReference type="EMBL" id="KAF0316910.1"/>
    </source>
</evidence>
<accession>A0A8H3VZS0</accession>
<feature type="region of interest" description="Disordered" evidence="1">
    <location>
        <begin position="232"/>
        <end position="260"/>
    </location>
</feature>
<feature type="compositionally biased region" description="Pro residues" evidence="1">
    <location>
        <begin position="241"/>
        <end position="250"/>
    </location>
</feature>
<name>A0A8H3VZS0_9PEZI</name>
<proteinExistence type="predicted"/>
<dbReference type="EMBL" id="WOWK01000143">
    <property type="protein sequence ID" value="KAF0316910.1"/>
    <property type="molecule type" value="Genomic_DNA"/>
</dbReference>
<dbReference type="AlphaFoldDB" id="A0A8H3VZS0"/>
<evidence type="ECO:0000256" key="1">
    <source>
        <dbReference type="SAM" id="MobiDB-lite"/>
    </source>
</evidence>